<evidence type="ECO:0000313" key="8">
    <source>
        <dbReference type="Proteomes" id="UP001476583"/>
    </source>
</evidence>
<feature type="transmembrane region" description="Helical" evidence="5">
    <location>
        <begin position="126"/>
        <end position="146"/>
    </location>
</feature>
<keyword evidence="8" id="KW-1185">Reference proteome</keyword>
<dbReference type="InterPro" id="IPR011547">
    <property type="entry name" value="SLC26A/SulP_dom"/>
</dbReference>
<dbReference type="Proteomes" id="UP001476583">
    <property type="component" value="Chromosome"/>
</dbReference>
<protein>
    <submittedName>
        <fullName evidence="7">Sulfate permease</fullName>
    </submittedName>
</protein>
<dbReference type="NCBIfam" id="TIGR00815">
    <property type="entry name" value="sulP"/>
    <property type="match status" value="1"/>
</dbReference>
<dbReference type="PROSITE" id="PS50801">
    <property type="entry name" value="STAS"/>
    <property type="match status" value="1"/>
</dbReference>
<comment type="subcellular location">
    <subcellularLocation>
        <location evidence="1">Membrane</location>
        <topology evidence="1">Multi-pass membrane protein</topology>
    </subcellularLocation>
</comment>
<feature type="transmembrane region" description="Helical" evidence="5">
    <location>
        <begin position="264"/>
        <end position="283"/>
    </location>
</feature>
<accession>A0ABZ2RF05</accession>
<dbReference type="Pfam" id="PF00916">
    <property type="entry name" value="Sulfate_transp"/>
    <property type="match status" value="1"/>
</dbReference>
<evidence type="ECO:0000259" key="6">
    <source>
        <dbReference type="PROSITE" id="PS50801"/>
    </source>
</evidence>
<dbReference type="EMBL" id="CP148074">
    <property type="protein sequence ID" value="WXL25605.1"/>
    <property type="molecule type" value="Genomic_DNA"/>
</dbReference>
<gene>
    <name evidence="7" type="primary">sulP</name>
    <name evidence="7" type="ORF">WG219_20275</name>
</gene>
<evidence type="ECO:0000256" key="4">
    <source>
        <dbReference type="ARBA" id="ARBA00023136"/>
    </source>
</evidence>
<evidence type="ECO:0000313" key="7">
    <source>
        <dbReference type="EMBL" id="WXL25605.1"/>
    </source>
</evidence>
<proteinExistence type="predicted"/>
<dbReference type="InterPro" id="IPR001902">
    <property type="entry name" value="SLC26A/SulP_fam"/>
</dbReference>
<organism evidence="7 8">
    <name type="scientific">Ectopseudomonas mendocina</name>
    <name type="common">Pseudomonas mendocina</name>
    <dbReference type="NCBI Taxonomy" id="300"/>
    <lineage>
        <taxon>Bacteria</taxon>
        <taxon>Pseudomonadati</taxon>
        <taxon>Pseudomonadota</taxon>
        <taxon>Gammaproteobacteria</taxon>
        <taxon>Pseudomonadales</taxon>
        <taxon>Pseudomonadaceae</taxon>
        <taxon>Ectopseudomonas</taxon>
    </lineage>
</organism>
<name>A0ABZ2RF05_ECTME</name>
<dbReference type="InterPro" id="IPR002645">
    <property type="entry name" value="STAS_dom"/>
</dbReference>
<evidence type="ECO:0000256" key="1">
    <source>
        <dbReference type="ARBA" id="ARBA00004141"/>
    </source>
</evidence>
<dbReference type="PANTHER" id="PTHR11814">
    <property type="entry name" value="SULFATE TRANSPORTER"/>
    <property type="match status" value="1"/>
</dbReference>
<feature type="transmembrane region" description="Helical" evidence="5">
    <location>
        <begin position="394"/>
        <end position="425"/>
    </location>
</feature>
<dbReference type="CDD" id="cd07042">
    <property type="entry name" value="STAS_SulP_like_sulfate_transporter"/>
    <property type="match status" value="1"/>
</dbReference>
<feature type="transmembrane region" description="Helical" evidence="5">
    <location>
        <begin position="23"/>
        <end position="41"/>
    </location>
</feature>
<dbReference type="SUPFAM" id="SSF52091">
    <property type="entry name" value="SpoIIaa-like"/>
    <property type="match status" value="1"/>
</dbReference>
<keyword evidence="3 5" id="KW-1133">Transmembrane helix</keyword>
<feature type="transmembrane region" description="Helical" evidence="5">
    <location>
        <begin position="363"/>
        <end position="382"/>
    </location>
</feature>
<keyword evidence="4 5" id="KW-0472">Membrane</keyword>
<feature type="transmembrane region" description="Helical" evidence="5">
    <location>
        <begin position="178"/>
        <end position="195"/>
    </location>
</feature>
<feature type="transmembrane region" description="Helical" evidence="5">
    <location>
        <begin position="99"/>
        <end position="120"/>
    </location>
</feature>
<evidence type="ECO:0000256" key="5">
    <source>
        <dbReference type="SAM" id="Phobius"/>
    </source>
</evidence>
<dbReference type="InterPro" id="IPR036513">
    <property type="entry name" value="STAS_dom_sf"/>
</dbReference>
<sequence length="575" mass="60960">MFAKWPLLTTLRGYDRDQAGRDMLAAVLVCLMLVPQALAYAQLAGLPAVTGFYASMLPLLVYALIGGSPGVALSFGPVAVLSLMTAAALAPLAEPGTAAYLVAATSLTLMVGILLLAMGILRLGFIANFLSHPVISGFVSGAAILIAASQFKYLLGVSVSGLTLLDVLPALYRQLPEIHLPTLVLSAVSLGLLLVLRNLQWFGLKKSLVQRVRQFAALILMMLAMGFGAFLKLEQQGVVVVGQVVTGLPGFSLPSLDPGLLRELLPAAVLIALVGFVESISIAQSLAMRKRQSIDPDLEVVGQGAANIASAFSGGMPVAASFSRSGLALQQNVATPLVGAFAAALMLAAVLGLAPMLEHLPQAVLAVTIVVSVVGLIDIASLRRTWRYSRQEGAAQLATILGVLLHGMETGILLGVGLSLVLFLWRTSRPHMAVVGQVPGTEHFRNVERYEVVESSTVLSVRVDESLYFPNARYLEERIGALVSTRPQIRHLVLMCSGVNQIDASAVDALDAISGRLLSAGIQLHLAEVKGPVMDRLQRSDFLQNFGGQVFVSQYKALCTLDPLFAESAIHHHYG</sequence>
<reference evidence="7 8" key="1">
    <citation type="submission" date="2024-03" db="EMBL/GenBank/DDBJ databases">
        <title>Complete genome of BD2.</title>
        <authorList>
            <person name="Cao G."/>
        </authorList>
    </citation>
    <scope>NUCLEOTIDE SEQUENCE [LARGE SCALE GENOMIC DNA]</scope>
    <source>
        <strain evidence="7 8">BD2</strain>
    </source>
</reference>
<feature type="domain" description="STAS" evidence="6">
    <location>
        <begin position="448"/>
        <end position="568"/>
    </location>
</feature>
<dbReference type="Pfam" id="PF01740">
    <property type="entry name" value="STAS"/>
    <property type="match status" value="1"/>
</dbReference>
<evidence type="ECO:0000256" key="3">
    <source>
        <dbReference type="ARBA" id="ARBA00022989"/>
    </source>
</evidence>
<evidence type="ECO:0000256" key="2">
    <source>
        <dbReference type="ARBA" id="ARBA00022692"/>
    </source>
</evidence>
<feature type="transmembrane region" description="Helical" evidence="5">
    <location>
        <begin position="215"/>
        <end position="233"/>
    </location>
</feature>
<dbReference type="Gene3D" id="3.30.750.24">
    <property type="entry name" value="STAS domain"/>
    <property type="match status" value="1"/>
</dbReference>
<keyword evidence="2 5" id="KW-0812">Transmembrane</keyword>
<feature type="transmembrane region" description="Helical" evidence="5">
    <location>
        <begin position="333"/>
        <end position="357"/>
    </location>
</feature>